<dbReference type="SUPFAM" id="SSF55785">
    <property type="entry name" value="PYP-like sensor domain (PAS domain)"/>
    <property type="match status" value="3"/>
</dbReference>
<dbReference type="InterPro" id="IPR004358">
    <property type="entry name" value="Sig_transdc_His_kin-like_C"/>
</dbReference>
<dbReference type="PANTHER" id="PTHR45339">
    <property type="entry name" value="HYBRID SIGNAL TRANSDUCTION HISTIDINE KINASE J"/>
    <property type="match status" value="1"/>
</dbReference>
<evidence type="ECO:0000256" key="5">
    <source>
        <dbReference type="ARBA" id="ARBA00022519"/>
    </source>
</evidence>
<evidence type="ECO:0000256" key="7">
    <source>
        <dbReference type="ARBA" id="ARBA00022679"/>
    </source>
</evidence>
<dbReference type="Pfam" id="PF02518">
    <property type="entry name" value="HATPase_c"/>
    <property type="match status" value="1"/>
</dbReference>
<dbReference type="SMART" id="SM00448">
    <property type="entry name" value="REC"/>
    <property type="match status" value="3"/>
</dbReference>
<dbReference type="InterPro" id="IPR011006">
    <property type="entry name" value="CheY-like_superfamily"/>
</dbReference>
<dbReference type="FunFam" id="1.10.287.130:FF:000038">
    <property type="entry name" value="Sensory transduction histidine kinase"/>
    <property type="match status" value="1"/>
</dbReference>
<dbReference type="SMART" id="SM00086">
    <property type="entry name" value="PAC"/>
    <property type="match status" value="3"/>
</dbReference>
<evidence type="ECO:0000256" key="16">
    <source>
        <dbReference type="PROSITE-ProRule" id="PRU00169"/>
    </source>
</evidence>
<evidence type="ECO:0000256" key="1">
    <source>
        <dbReference type="ARBA" id="ARBA00000085"/>
    </source>
</evidence>
<dbReference type="SUPFAM" id="SSF47384">
    <property type="entry name" value="Homodimeric domain of signal transducing histidine kinase"/>
    <property type="match status" value="1"/>
</dbReference>
<evidence type="ECO:0000256" key="15">
    <source>
        <dbReference type="ARBA" id="ARBA00023136"/>
    </source>
</evidence>
<feature type="domain" description="Response regulatory" evidence="18">
    <location>
        <begin position="168"/>
        <end position="289"/>
    </location>
</feature>
<keyword evidence="7" id="KW-0808">Transferase</keyword>
<feature type="domain" description="Response regulatory" evidence="18">
    <location>
        <begin position="14"/>
        <end position="132"/>
    </location>
</feature>
<dbReference type="FunFam" id="2.10.70.100:FF:000001">
    <property type="entry name" value="Sensory transduction histidine kinase"/>
    <property type="match status" value="1"/>
</dbReference>
<proteinExistence type="predicted"/>
<dbReference type="PRINTS" id="PR00344">
    <property type="entry name" value="BCTRLSENSOR"/>
</dbReference>
<dbReference type="RefSeq" id="WP_161071482.1">
    <property type="nucleotide sequence ID" value="NZ_CP086370.1"/>
</dbReference>
<dbReference type="PROSITE" id="PS50112">
    <property type="entry name" value="PAS"/>
    <property type="match status" value="1"/>
</dbReference>
<dbReference type="Gene3D" id="3.40.50.2300">
    <property type="match status" value="3"/>
</dbReference>
<accession>A0A7X4H9J8</accession>
<dbReference type="InterPro" id="IPR000700">
    <property type="entry name" value="PAS-assoc_C"/>
</dbReference>
<evidence type="ECO:0000256" key="10">
    <source>
        <dbReference type="ARBA" id="ARBA00022741"/>
    </source>
</evidence>
<evidence type="ECO:0000256" key="2">
    <source>
        <dbReference type="ARBA" id="ARBA00004429"/>
    </source>
</evidence>
<feature type="domain" description="PAC" evidence="20">
    <location>
        <begin position="530"/>
        <end position="582"/>
    </location>
</feature>
<dbReference type="InterPro" id="IPR035965">
    <property type="entry name" value="PAS-like_dom_sf"/>
</dbReference>
<evidence type="ECO:0000256" key="12">
    <source>
        <dbReference type="ARBA" id="ARBA00022840"/>
    </source>
</evidence>
<keyword evidence="6 16" id="KW-0597">Phosphoprotein</keyword>
<comment type="caution">
    <text evidence="21">The sequence shown here is derived from an EMBL/GenBank/DDBJ whole genome shotgun (WGS) entry which is preliminary data.</text>
</comment>
<dbReference type="Gene3D" id="3.30.450.20">
    <property type="entry name" value="PAS domain"/>
    <property type="match status" value="3"/>
</dbReference>
<dbReference type="InterPro" id="IPR003594">
    <property type="entry name" value="HATPase_dom"/>
</dbReference>
<keyword evidence="8" id="KW-0812">Transmembrane</keyword>
<dbReference type="InterPro" id="IPR013655">
    <property type="entry name" value="PAS_fold_3"/>
</dbReference>
<feature type="domain" description="Histidine kinase" evidence="17">
    <location>
        <begin position="728"/>
        <end position="950"/>
    </location>
</feature>
<evidence type="ECO:0000256" key="8">
    <source>
        <dbReference type="ARBA" id="ARBA00022692"/>
    </source>
</evidence>
<evidence type="ECO:0000259" key="18">
    <source>
        <dbReference type="PROSITE" id="PS50110"/>
    </source>
</evidence>
<keyword evidence="4" id="KW-1003">Cell membrane</keyword>
<comment type="catalytic activity">
    <reaction evidence="1">
        <text>ATP + protein L-histidine = ADP + protein N-phospho-L-histidine.</text>
        <dbReference type="EC" id="2.7.13.3"/>
    </reaction>
</comment>
<keyword evidence="9" id="KW-0677">Repeat</keyword>
<feature type="modified residue" description="4-aspartylphosphate" evidence="16">
    <location>
        <position position="1024"/>
    </location>
</feature>
<dbReference type="Pfam" id="PF00512">
    <property type="entry name" value="HisKA"/>
    <property type="match status" value="1"/>
</dbReference>
<dbReference type="InterPro" id="IPR000014">
    <property type="entry name" value="PAS"/>
</dbReference>
<feature type="modified residue" description="4-aspartylphosphate" evidence="16">
    <location>
        <position position="64"/>
    </location>
</feature>
<dbReference type="SMART" id="SM00091">
    <property type="entry name" value="PAS"/>
    <property type="match status" value="2"/>
</dbReference>
<dbReference type="SUPFAM" id="SSF55874">
    <property type="entry name" value="ATPase domain of HSP90 chaperone/DNA topoisomerase II/histidine kinase"/>
    <property type="match status" value="1"/>
</dbReference>
<dbReference type="CDD" id="cd16922">
    <property type="entry name" value="HATPase_EvgS-ArcB-TorS-like"/>
    <property type="match status" value="1"/>
</dbReference>
<sequence>MNRRSMAALPATMPVLLVDDNDDNLLALSALLEGVEGLELATANSGEEALRQLLRRDFGLVLMDVQMPGMDGYEAATLMRANPKTRNVPIIFVTALQGGSEFSLRGYESGAVDYLVKPIETVVLHAKVNVFAALYRQRLAIAEFERYASQVENVMAARRASPAGQPLRLLLVDDQPANLLALEGLLGELAEQSNVELVRANSGPEALRAVLRADYAAVLLDVQMPGMDGFETAELMRANPRTSTLPVIFVTAGMKDRAAQFKGYELGAVDYLIKPLEPHILVSKVRVFCELYRQRMALELQSAHLESLVAERTEALRRSAEELSDSRERYRRLLGAVTHQLFSLRRDGKQLRSYGHGSGCEAVTGYPPQAFEDDPLLWLTIVAEPERALVAARAAAALDSGAISQYEHRIRCCDGVARWVRSTFVRAGTDDAPVCDVLIEDIDQRRRVEEDRAHLVDQLALATRAARLGIWDWNLATNELVWDERMYTLCGVAPGELGDAHQTWLLTTHPDDRALCERARQRALAGDQPFDIEFRVIHPDGSIRHMKSDGQVMRNAQGQAVRMTGTHYDITERKQAEEEMRRHRDHLLELVDERNASLRAIVDNAADGIVSVDDHGIILSFNRAAENMFGYSEAEILGRPIGKLIPHAGRAGGQGRPVVRSMDLEGQRRDGSAFPMHVAISEVEVAGRPRIIGILRDISQQKAAEASLIAARNAAETASQVKSEFLAKMSHELRTPLNAVIGFSQLMSRSGTLLPDQQRNLEIIHRSGHHLLTLINDVLALSKIEAGGTHVEAVDADLVRLLEEVAEMLRIRAQNEGLELELAMERLPAAVKVDAVKLRQVLINLVGNALKFTQQGRVLVQASGQLLRGQEDGVARISFVISDTGIGMAPGDLQRIFDPFVQVGGPASESGTGLGLAISRQYVELLGGVLQVESEVGRGSVFRFALTLPLAEAPRALPSAAGEVLGLPLHERGKRVLVADDDRESQLLLGELLEPLGFVVAFAGNGVEALARVASFAPHLVLMDWRMPELDGLATIRRIRSQPDGGQVRIIMCTASAFEEQCEVALEAGADAFLRKPLDTAELYRDIERLLGLRFQRAACSGSSGGGGFEPVRKDELAGLPAEVKRALKEGAVELDQQRLAGALAAIEGDCPDLARRLRHMTQAFRYRELFALLSDS</sequence>
<dbReference type="GO" id="GO:0005524">
    <property type="term" value="F:ATP binding"/>
    <property type="evidence" value="ECO:0007669"/>
    <property type="project" value="UniProtKB-KW"/>
</dbReference>
<dbReference type="CDD" id="cd00082">
    <property type="entry name" value="HisKA"/>
    <property type="match status" value="1"/>
</dbReference>
<dbReference type="InterPro" id="IPR036890">
    <property type="entry name" value="HATPase_C_sf"/>
</dbReference>
<keyword evidence="13" id="KW-1133">Transmembrane helix</keyword>
<dbReference type="EC" id="2.7.13.3" evidence="3"/>
<dbReference type="PROSITE" id="PS50109">
    <property type="entry name" value="HIS_KIN"/>
    <property type="match status" value="1"/>
</dbReference>
<protein>
    <recommendedName>
        <fullName evidence="3">histidine kinase</fullName>
        <ecNumber evidence="3">2.7.13.3</ecNumber>
    </recommendedName>
</protein>
<evidence type="ECO:0000256" key="3">
    <source>
        <dbReference type="ARBA" id="ARBA00012438"/>
    </source>
</evidence>
<dbReference type="Pfam" id="PF08447">
    <property type="entry name" value="PAS_3"/>
    <property type="match status" value="2"/>
</dbReference>
<dbReference type="GO" id="GO:0006355">
    <property type="term" value="P:regulation of DNA-templated transcription"/>
    <property type="evidence" value="ECO:0007669"/>
    <property type="project" value="InterPro"/>
</dbReference>
<dbReference type="GO" id="GO:0000155">
    <property type="term" value="F:phosphorelay sensor kinase activity"/>
    <property type="evidence" value="ECO:0007669"/>
    <property type="project" value="InterPro"/>
</dbReference>
<organism evidence="21 22">
    <name type="scientific">Pseudoduganella aquatica</name>
    <dbReference type="NCBI Taxonomy" id="2660641"/>
    <lineage>
        <taxon>Bacteria</taxon>
        <taxon>Pseudomonadati</taxon>
        <taxon>Pseudomonadota</taxon>
        <taxon>Betaproteobacteria</taxon>
        <taxon>Burkholderiales</taxon>
        <taxon>Oxalobacteraceae</taxon>
        <taxon>Telluria group</taxon>
        <taxon>Pseudoduganella</taxon>
    </lineage>
</organism>
<evidence type="ECO:0000256" key="6">
    <source>
        <dbReference type="ARBA" id="ARBA00022553"/>
    </source>
</evidence>
<dbReference type="InterPro" id="IPR001610">
    <property type="entry name" value="PAC"/>
</dbReference>
<dbReference type="SMART" id="SM00388">
    <property type="entry name" value="HisKA"/>
    <property type="match status" value="1"/>
</dbReference>
<dbReference type="GO" id="GO:0005886">
    <property type="term" value="C:plasma membrane"/>
    <property type="evidence" value="ECO:0007669"/>
    <property type="project" value="UniProtKB-SubCell"/>
</dbReference>
<keyword evidence="22" id="KW-1185">Reference proteome</keyword>
<evidence type="ECO:0000256" key="11">
    <source>
        <dbReference type="ARBA" id="ARBA00022777"/>
    </source>
</evidence>
<comment type="subcellular location">
    <subcellularLocation>
        <location evidence="2">Cell inner membrane</location>
        <topology evidence="2">Multi-pass membrane protein</topology>
    </subcellularLocation>
</comment>
<keyword evidence="12" id="KW-0067">ATP-binding</keyword>
<evidence type="ECO:0000313" key="22">
    <source>
        <dbReference type="Proteomes" id="UP000450676"/>
    </source>
</evidence>
<evidence type="ECO:0000259" key="17">
    <source>
        <dbReference type="PROSITE" id="PS50109"/>
    </source>
</evidence>
<dbReference type="Gene3D" id="3.30.565.10">
    <property type="entry name" value="Histidine kinase-like ATPase, C-terminal domain"/>
    <property type="match status" value="1"/>
</dbReference>
<dbReference type="PROSITE" id="PS50110">
    <property type="entry name" value="RESPONSE_REGULATORY"/>
    <property type="match status" value="3"/>
</dbReference>
<evidence type="ECO:0000256" key="14">
    <source>
        <dbReference type="ARBA" id="ARBA00023012"/>
    </source>
</evidence>
<dbReference type="InterPro" id="IPR036097">
    <property type="entry name" value="HisK_dim/P_sf"/>
</dbReference>
<evidence type="ECO:0000313" key="21">
    <source>
        <dbReference type="EMBL" id="MYN07125.1"/>
    </source>
</evidence>
<keyword evidence="15" id="KW-0472">Membrane</keyword>
<dbReference type="InterPro" id="IPR003661">
    <property type="entry name" value="HisK_dim/P_dom"/>
</dbReference>
<keyword evidence="5" id="KW-0997">Cell inner membrane</keyword>
<reference evidence="21 22" key="1">
    <citation type="submission" date="2019-12" db="EMBL/GenBank/DDBJ databases">
        <title>Novel species isolated from a subtropical stream in China.</title>
        <authorList>
            <person name="Lu H."/>
        </authorList>
    </citation>
    <scope>NUCLEOTIDE SEQUENCE [LARGE SCALE GENOMIC DNA]</scope>
    <source>
        <strain evidence="21 22">FT127W</strain>
    </source>
</reference>
<feature type="domain" description="PAS" evidence="19">
    <location>
        <begin position="594"/>
        <end position="639"/>
    </location>
</feature>
<dbReference type="Gene3D" id="1.10.287.130">
    <property type="match status" value="1"/>
</dbReference>
<dbReference type="Gene3D" id="2.10.70.100">
    <property type="match status" value="1"/>
</dbReference>
<dbReference type="SMART" id="SM00387">
    <property type="entry name" value="HATPase_c"/>
    <property type="match status" value="1"/>
</dbReference>
<dbReference type="InterPro" id="IPR013767">
    <property type="entry name" value="PAS_fold"/>
</dbReference>
<feature type="domain" description="PAC" evidence="20">
    <location>
        <begin position="660"/>
        <end position="710"/>
    </location>
</feature>
<dbReference type="Pfam" id="PF00072">
    <property type="entry name" value="Response_reg"/>
    <property type="match status" value="3"/>
</dbReference>
<dbReference type="PANTHER" id="PTHR45339:SF1">
    <property type="entry name" value="HYBRID SIGNAL TRANSDUCTION HISTIDINE KINASE J"/>
    <property type="match status" value="1"/>
</dbReference>
<dbReference type="Pfam" id="PF00989">
    <property type="entry name" value="PAS"/>
    <property type="match status" value="1"/>
</dbReference>
<dbReference type="Proteomes" id="UP000450676">
    <property type="component" value="Unassembled WGS sequence"/>
</dbReference>
<keyword evidence="10" id="KW-0547">Nucleotide-binding</keyword>
<dbReference type="AlphaFoldDB" id="A0A7X4H9J8"/>
<evidence type="ECO:0000256" key="4">
    <source>
        <dbReference type="ARBA" id="ARBA00022475"/>
    </source>
</evidence>
<evidence type="ECO:0000259" key="20">
    <source>
        <dbReference type="PROSITE" id="PS50113"/>
    </source>
</evidence>
<dbReference type="EMBL" id="WWCU01000005">
    <property type="protein sequence ID" value="MYN07125.1"/>
    <property type="molecule type" value="Genomic_DNA"/>
</dbReference>
<dbReference type="InterPro" id="IPR001789">
    <property type="entry name" value="Sig_transdc_resp-reg_receiver"/>
</dbReference>
<gene>
    <name evidence="21" type="ORF">GTP77_07195</name>
</gene>
<dbReference type="PROSITE" id="PS50113">
    <property type="entry name" value="PAC"/>
    <property type="match status" value="2"/>
</dbReference>
<dbReference type="CDD" id="cd00130">
    <property type="entry name" value="PAS"/>
    <property type="match status" value="2"/>
</dbReference>
<evidence type="ECO:0000256" key="13">
    <source>
        <dbReference type="ARBA" id="ARBA00022989"/>
    </source>
</evidence>
<dbReference type="NCBIfam" id="TIGR00229">
    <property type="entry name" value="sensory_box"/>
    <property type="match status" value="2"/>
</dbReference>
<evidence type="ECO:0000259" key="19">
    <source>
        <dbReference type="PROSITE" id="PS50112"/>
    </source>
</evidence>
<name>A0A7X4H9J8_9BURK</name>
<dbReference type="SUPFAM" id="SSF52172">
    <property type="entry name" value="CheY-like"/>
    <property type="match status" value="3"/>
</dbReference>
<feature type="modified residue" description="4-aspartylphosphate" evidence="16">
    <location>
        <position position="221"/>
    </location>
</feature>
<evidence type="ECO:0000256" key="9">
    <source>
        <dbReference type="ARBA" id="ARBA00022737"/>
    </source>
</evidence>
<keyword evidence="14" id="KW-0902">Two-component regulatory system</keyword>
<feature type="domain" description="Response regulatory" evidence="18">
    <location>
        <begin position="975"/>
        <end position="1091"/>
    </location>
</feature>
<dbReference type="InterPro" id="IPR005467">
    <property type="entry name" value="His_kinase_dom"/>
</dbReference>
<keyword evidence="11" id="KW-0418">Kinase</keyword>
<dbReference type="CDD" id="cd17546">
    <property type="entry name" value="REC_hyHK_CKI1_RcsC-like"/>
    <property type="match status" value="1"/>
</dbReference>